<protein>
    <submittedName>
        <fullName evidence="2">Putative neuraminidase (Sialidase)</fullName>
    </submittedName>
</protein>
<dbReference type="InterPro" id="IPR036278">
    <property type="entry name" value="Sialidase_sf"/>
</dbReference>
<keyword evidence="3" id="KW-1185">Reference proteome</keyword>
<evidence type="ECO:0000313" key="2">
    <source>
        <dbReference type="EMBL" id="AMY08801.1"/>
    </source>
</evidence>
<dbReference type="CDD" id="cd15482">
    <property type="entry name" value="Sialidase_non-viral"/>
    <property type="match status" value="1"/>
</dbReference>
<dbReference type="EMBL" id="CP015136">
    <property type="protein sequence ID" value="AMY08801.1"/>
    <property type="molecule type" value="Genomic_DNA"/>
</dbReference>
<dbReference type="InterPro" id="IPR011040">
    <property type="entry name" value="Sialidase"/>
</dbReference>
<evidence type="ECO:0000313" key="3">
    <source>
        <dbReference type="Proteomes" id="UP000076079"/>
    </source>
</evidence>
<sequence>MLITLLALLIGVGPAVPGQQPQMAHDGDRTFLVLAREQQVAILRSADAGRSFHEVAPIRVEGHMAAGMHRGPRVVVTPTAVLVTVVAGAQGGGKDGDIVLYRSVDDGAHWLAPVIVNDVPGAAREGLHGMAATPDGLVMLTWLDLRDTGTRLYGAVSRDHGATWSHDTLVYASPDATICQCCHPSVAADATAGLAVMFRNHIAGSRDLYVTRSTDGRSFTPAEKQGKGTWKLEACPMDGGGVVVGADGVSSVWRRDNAIFLATPGVPERQIGFGRDPVLSASPGVLDIAWTTSDGIFLQRGTASRLIGVGKFAALLAFPSHSLLAWEQQGKVVTQVVPR</sequence>
<organism evidence="2 3">
    <name type="scientific">Luteitalea pratensis</name>
    <dbReference type="NCBI Taxonomy" id="1855912"/>
    <lineage>
        <taxon>Bacteria</taxon>
        <taxon>Pseudomonadati</taxon>
        <taxon>Acidobacteriota</taxon>
        <taxon>Vicinamibacteria</taxon>
        <taxon>Vicinamibacterales</taxon>
        <taxon>Vicinamibacteraceae</taxon>
        <taxon>Luteitalea</taxon>
    </lineage>
</organism>
<reference evidence="2 3" key="1">
    <citation type="journal article" date="2016" name="Genome Announc.">
        <title>First Complete Genome Sequence of a Subdivision 6 Acidobacterium Strain.</title>
        <authorList>
            <person name="Huang S."/>
            <person name="Vieira S."/>
            <person name="Bunk B."/>
            <person name="Riedel T."/>
            <person name="Sproer C."/>
            <person name="Overmann J."/>
        </authorList>
    </citation>
    <scope>NUCLEOTIDE SEQUENCE [LARGE SCALE GENOMIC DNA]</scope>
    <source>
        <strain evidence="3">DSM 100886 HEG_-6_39</strain>
    </source>
</reference>
<dbReference type="Proteomes" id="UP000076079">
    <property type="component" value="Chromosome"/>
</dbReference>
<feature type="domain" description="Sialidase" evidence="1">
    <location>
        <begin position="75"/>
        <end position="224"/>
    </location>
</feature>
<dbReference type="STRING" id="1855912.LuPra_02006"/>
<dbReference type="RefSeq" id="WP_110170609.1">
    <property type="nucleotide sequence ID" value="NZ_CP015136.1"/>
</dbReference>
<reference evidence="3" key="2">
    <citation type="submission" date="2016-04" db="EMBL/GenBank/DDBJ databases">
        <title>First Complete Genome Sequence of a Subdivision 6 Acidobacterium.</title>
        <authorList>
            <person name="Huang S."/>
            <person name="Vieira S."/>
            <person name="Bunk B."/>
            <person name="Riedel T."/>
            <person name="Sproeer C."/>
            <person name="Overmann J."/>
        </authorList>
    </citation>
    <scope>NUCLEOTIDE SEQUENCE [LARGE SCALE GENOMIC DNA]</scope>
    <source>
        <strain evidence="3">DSM 100886 HEG_-6_39</strain>
    </source>
</reference>
<dbReference type="AlphaFoldDB" id="A0A143PJY3"/>
<dbReference type="Pfam" id="PF13088">
    <property type="entry name" value="BNR_2"/>
    <property type="match status" value="1"/>
</dbReference>
<dbReference type="KEGG" id="abac:LuPra_02006"/>
<dbReference type="Gene3D" id="2.120.10.10">
    <property type="match status" value="1"/>
</dbReference>
<proteinExistence type="predicted"/>
<accession>A0A143PJY3</accession>
<dbReference type="OrthoDB" id="128111at2"/>
<dbReference type="SUPFAM" id="SSF50939">
    <property type="entry name" value="Sialidases"/>
    <property type="match status" value="1"/>
</dbReference>
<evidence type="ECO:0000259" key="1">
    <source>
        <dbReference type="Pfam" id="PF13088"/>
    </source>
</evidence>
<gene>
    <name evidence="2" type="ORF">LuPra_02006</name>
</gene>
<name>A0A143PJY3_LUTPR</name>